<evidence type="ECO:0000256" key="4">
    <source>
        <dbReference type="ARBA" id="ARBA00022777"/>
    </source>
</evidence>
<keyword evidence="10" id="KW-1185">Reference proteome</keyword>
<evidence type="ECO:0000313" key="9">
    <source>
        <dbReference type="EMBL" id="MBB6069072.1"/>
    </source>
</evidence>
<evidence type="ECO:0000259" key="7">
    <source>
        <dbReference type="Pfam" id="PF00288"/>
    </source>
</evidence>
<reference evidence="9 10" key="1">
    <citation type="submission" date="2020-08" db="EMBL/GenBank/DDBJ databases">
        <title>Genomic Encyclopedia of Type Strains, Phase IV (KMG-IV): sequencing the most valuable type-strain genomes for metagenomic binning, comparative biology and taxonomic classification.</title>
        <authorList>
            <person name="Goeker M."/>
        </authorList>
    </citation>
    <scope>NUCLEOTIDE SEQUENCE [LARGE SCALE GENOMIC DNA]</scope>
    <source>
        <strain evidence="9 10">DSM 29007</strain>
    </source>
</reference>
<dbReference type="SUPFAM" id="SSF54211">
    <property type="entry name" value="Ribosomal protein S5 domain 2-like"/>
    <property type="match status" value="1"/>
</dbReference>
<dbReference type="InterPro" id="IPR013750">
    <property type="entry name" value="GHMP_kinase_C_dom"/>
</dbReference>
<accession>A0A841GP20</accession>
<keyword evidence="4" id="KW-0418">Kinase</keyword>
<dbReference type="InterPro" id="IPR014721">
    <property type="entry name" value="Ribsml_uS5_D2-typ_fold_subgr"/>
</dbReference>
<evidence type="ECO:0000256" key="2">
    <source>
        <dbReference type="ARBA" id="ARBA00022679"/>
    </source>
</evidence>
<dbReference type="Pfam" id="PF00288">
    <property type="entry name" value="GHMP_kinases_N"/>
    <property type="match status" value="1"/>
</dbReference>
<evidence type="ECO:0000256" key="5">
    <source>
        <dbReference type="ARBA" id="ARBA00022840"/>
    </source>
</evidence>
<dbReference type="PANTHER" id="PTHR20861">
    <property type="entry name" value="HOMOSERINE/4-DIPHOSPHOCYTIDYL-2-C-METHYL-D-ERYTHRITOL KINASE"/>
    <property type="match status" value="1"/>
</dbReference>
<keyword evidence="3" id="KW-0547">Nucleotide-binding</keyword>
<dbReference type="InterPro" id="IPR020568">
    <property type="entry name" value="Ribosomal_Su5_D2-typ_SF"/>
</dbReference>
<name>A0A841GP20_9BACT</name>
<evidence type="ECO:0000256" key="6">
    <source>
        <dbReference type="SAM" id="MobiDB-lite"/>
    </source>
</evidence>
<evidence type="ECO:0000256" key="3">
    <source>
        <dbReference type="ARBA" id="ARBA00022741"/>
    </source>
</evidence>
<organism evidence="9 10">
    <name type="scientific">Longimicrobium terrae</name>
    <dbReference type="NCBI Taxonomy" id="1639882"/>
    <lineage>
        <taxon>Bacteria</taxon>
        <taxon>Pseudomonadati</taxon>
        <taxon>Gemmatimonadota</taxon>
        <taxon>Longimicrobiia</taxon>
        <taxon>Longimicrobiales</taxon>
        <taxon>Longimicrobiaceae</taxon>
        <taxon>Longimicrobium</taxon>
    </lineage>
</organism>
<feature type="region of interest" description="Disordered" evidence="6">
    <location>
        <begin position="1"/>
        <end position="38"/>
    </location>
</feature>
<gene>
    <name evidence="9" type="ORF">HNQ61_000683</name>
</gene>
<protein>
    <submittedName>
        <fullName evidence="9">Uncharacterized protein involved in propanediol utilization</fullName>
    </submittedName>
</protein>
<keyword evidence="1" id="KW-0028">Amino-acid biosynthesis</keyword>
<dbReference type="EMBL" id="JACHIA010000001">
    <property type="protein sequence ID" value="MBB6069072.1"/>
    <property type="molecule type" value="Genomic_DNA"/>
</dbReference>
<sequence length="335" mass="35651">MSQSAAHNLEPRGGPGRRTVELPASLPLAPAPPRHAGSAVVHAHHGEIVQGVFYSADGTLEHGLVTLPCPLFSARARFHARPTGPLAVEPSDRGRALKAARMTLDALGRTGWGGSLRMEGNVPLRWGCGSSTTDVLAAIFAVCDAFGTQLPREWIARISVAAESASDSLMYGPERAILFAQRLGTVLMDLGAPLPPVRVLGFNTEADRGVETLALPPCQYSPWEAEAFRPILGLLRHAVERQNPVLLGRVATASTLIMQRHRPKRGMADLLRLASECGALGVQVAHSGTVVGFLFHPGARSEADVGRARAGLHRLGMDRTWDFSTDSAPHPAGLP</sequence>
<dbReference type="RefSeq" id="WP_170031841.1">
    <property type="nucleotide sequence ID" value="NZ_JABDTL010000001.1"/>
</dbReference>
<evidence type="ECO:0000256" key="1">
    <source>
        <dbReference type="ARBA" id="ARBA00022605"/>
    </source>
</evidence>
<dbReference type="Pfam" id="PF08544">
    <property type="entry name" value="GHMP_kinases_C"/>
    <property type="match status" value="1"/>
</dbReference>
<evidence type="ECO:0000313" key="10">
    <source>
        <dbReference type="Proteomes" id="UP000582837"/>
    </source>
</evidence>
<keyword evidence="2" id="KW-0808">Transferase</keyword>
<proteinExistence type="predicted"/>
<dbReference type="Gene3D" id="3.30.230.10">
    <property type="match status" value="1"/>
</dbReference>
<dbReference type="PANTHER" id="PTHR20861:SF1">
    <property type="entry name" value="HOMOSERINE KINASE"/>
    <property type="match status" value="1"/>
</dbReference>
<comment type="caution">
    <text evidence="9">The sequence shown here is derived from an EMBL/GenBank/DDBJ whole genome shotgun (WGS) entry which is preliminary data.</text>
</comment>
<keyword evidence="5" id="KW-0067">ATP-binding</keyword>
<dbReference type="InterPro" id="IPR006204">
    <property type="entry name" value="GHMP_kinase_N_dom"/>
</dbReference>
<dbReference type="GO" id="GO:0005524">
    <property type="term" value="F:ATP binding"/>
    <property type="evidence" value="ECO:0007669"/>
    <property type="project" value="UniProtKB-KW"/>
</dbReference>
<dbReference type="Proteomes" id="UP000582837">
    <property type="component" value="Unassembled WGS sequence"/>
</dbReference>
<dbReference type="AlphaFoldDB" id="A0A841GP20"/>
<evidence type="ECO:0000259" key="8">
    <source>
        <dbReference type="Pfam" id="PF08544"/>
    </source>
</evidence>
<dbReference type="GO" id="GO:0016301">
    <property type="term" value="F:kinase activity"/>
    <property type="evidence" value="ECO:0007669"/>
    <property type="project" value="UniProtKB-KW"/>
</dbReference>
<dbReference type="GO" id="GO:0008652">
    <property type="term" value="P:amino acid biosynthetic process"/>
    <property type="evidence" value="ECO:0007669"/>
    <property type="project" value="UniProtKB-KW"/>
</dbReference>
<feature type="domain" description="GHMP kinase C-terminal" evidence="8">
    <location>
        <begin position="236"/>
        <end position="301"/>
    </location>
</feature>
<feature type="domain" description="GHMP kinase N-terminal" evidence="7">
    <location>
        <begin position="97"/>
        <end position="164"/>
    </location>
</feature>